<evidence type="ECO:0000256" key="2">
    <source>
        <dbReference type="SAM" id="Phobius"/>
    </source>
</evidence>
<sequence>MRRSTEERERLGLAPAPQRNEHRGSELQLGPRPVRSGRLLSWVAYGGTAAAMAGVLRYLLG</sequence>
<reference evidence="3 4" key="1">
    <citation type="submission" date="2016-11" db="EMBL/GenBank/DDBJ databases">
        <authorList>
            <person name="Jaros S."/>
            <person name="Januszkiewicz K."/>
            <person name="Wedrychowicz H."/>
        </authorList>
    </citation>
    <scope>NUCLEOTIDE SEQUENCE [LARGE SCALE GENOMIC DNA]</scope>
    <source>
        <strain evidence="3 4">DSM 18772</strain>
    </source>
</reference>
<feature type="region of interest" description="Disordered" evidence="1">
    <location>
        <begin position="1"/>
        <end position="32"/>
    </location>
</feature>
<dbReference type="Proteomes" id="UP000184510">
    <property type="component" value="Unassembled WGS sequence"/>
</dbReference>
<evidence type="ECO:0000256" key="1">
    <source>
        <dbReference type="SAM" id="MobiDB-lite"/>
    </source>
</evidence>
<dbReference type="EMBL" id="FQYR01000002">
    <property type="protein sequence ID" value="SHI56171.1"/>
    <property type="molecule type" value="Genomic_DNA"/>
</dbReference>
<keyword evidence="2" id="KW-1133">Transmembrane helix</keyword>
<evidence type="ECO:0000313" key="4">
    <source>
        <dbReference type="Proteomes" id="UP000184510"/>
    </source>
</evidence>
<evidence type="ECO:0000313" key="3">
    <source>
        <dbReference type="EMBL" id="SHI56171.1"/>
    </source>
</evidence>
<dbReference type="AlphaFoldDB" id="A0A1M6C5U5"/>
<keyword evidence="2" id="KW-0812">Transmembrane</keyword>
<proteinExistence type="predicted"/>
<name>A0A1M6C5U5_9BACT</name>
<accession>A0A1M6C5U5</accession>
<dbReference type="STRING" id="1123071.SAMN02745181_0391"/>
<organism evidence="3 4">
    <name type="scientific">Rubritalea squalenifaciens DSM 18772</name>
    <dbReference type="NCBI Taxonomy" id="1123071"/>
    <lineage>
        <taxon>Bacteria</taxon>
        <taxon>Pseudomonadati</taxon>
        <taxon>Verrucomicrobiota</taxon>
        <taxon>Verrucomicrobiia</taxon>
        <taxon>Verrucomicrobiales</taxon>
        <taxon>Rubritaleaceae</taxon>
        <taxon>Rubritalea</taxon>
    </lineage>
</organism>
<protein>
    <submittedName>
        <fullName evidence="3">Uncharacterized protein</fullName>
    </submittedName>
</protein>
<gene>
    <name evidence="3" type="ORF">SAMN02745181_0391</name>
</gene>
<feature type="compositionally biased region" description="Basic and acidic residues" evidence="1">
    <location>
        <begin position="1"/>
        <end position="11"/>
    </location>
</feature>
<dbReference type="InParanoid" id="A0A1M6C5U5"/>
<feature type="transmembrane region" description="Helical" evidence="2">
    <location>
        <begin position="39"/>
        <end position="60"/>
    </location>
</feature>
<keyword evidence="2" id="KW-0472">Membrane</keyword>
<keyword evidence="4" id="KW-1185">Reference proteome</keyword>